<dbReference type="STRING" id="4795.A0A225WQK2"/>
<dbReference type="PANTHER" id="PTHR34737">
    <property type="entry name" value="EF-HAND DOMAIN-CONTAINING PROTEIN"/>
    <property type="match status" value="1"/>
</dbReference>
<reference evidence="5" key="1">
    <citation type="submission" date="2017-03" db="EMBL/GenBank/DDBJ databases">
        <title>Phytopthora megakarya and P. palmivora, two closely related causual agents of cacao black pod achieved similar genome size and gene model numbers by different mechanisms.</title>
        <authorList>
            <person name="Ali S."/>
            <person name="Shao J."/>
            <person name="Larry D.J."/>
            <person name="Kronmiller B."/>
            <person name="Shen D."/>
            <person name="Strem M.D."/>
            <person name="Melnick R.L."/>
            <person name="Guiltinan M.J."/>
            <person name="Tyler B.M."/>
            <person name="Meinhardt L.W."/>
            <person name="Bailey B.A."/>
        </authorList>
    </citation>
    <scope>NUCLEOTIDE SEQUENCE [LARGE SCALE GENOMIC DNA]</scope>
    <source>
        <strain evidence="5">zdho120</strain>
    </source>
</reference>
<dbReference type="PANTHER" id="PTHR34737:SF2">
    <property type="entry name" value="EF-HAND DOMAIN-CONTAINING PROTEIN"/>
    <property type="match status" value="1"/>
</dbReference>
<dbReference type="InterPro" id="IPR057626">
    <property type="entry name" value="S-S_Temptin"/>
</dbReference>
<dbReference type="OrthoDB" id="129121at2759"/>
<feature type="region of interest" description="Disordered" evidence="1">
    <location>
        <begin position="134"/>
        <end position="163"/>
    </location>
</feature>
<feature type="domain" description="Temptin Cys/Cys disulfide" evidence="3">
    <location>
        <begin position="22"/>
        <end position="113"/>
    </location>
</feature>
<feature type="compositionally biased region" description="Low complexity" evidence="1">
    <location>
        <begin position="148"/>
        <end position="163"/>
    </location>
</feature>
<evidence type="ECO:0000313" key="5">
    <source>
        <dbReference type="Proteomes" id="UP000198211"/>
    </source>
</evidence>
<feature type="chain" id="PRO_5013325093" evidence="2">
    <location>
        <begin position="24"/>
        <end position="183"/>
    </location>
</feature>
<evidence type="ECO:0000259" key="3">
    <source>
        <dbReference type="Pfam" id="PF24784"/>
    </source>
</evidence>
<sequence length="183" mass="18755">MVHLTNAVAVISFLSSSLFVADGHQKYVARLPNGANVPGVQALGHVNVEGGGARNEFGEDFEDMGEAWTAELCEADSDGDGQTNGQELGDPCCEWNAETASTPRWTTGVSHPGNATSKSNSTLWANVKCSNTTTTNATVGSTDDDSDTSTSGSASGSSSTSSSTLITCSALSGMIIMLLALVV</sequence>
<keyword evidence="2" id="KW-0732">Signal</keyword>
<evidence type="ECO:0000313" key="4">
    <source>
        <dbReference type="EMBL" id="OWZ19180.1"/>
    </source>
</evidence>
<keyword evidence="5" id="KW-1185">Reference proteome</keyword>
<accession>A0A225WQK2</accession>
<protein>
    <submittedName>
        <fullName evidence="4">ABC transporter</fullName>
    </submittedName>
</protein>
<evidence type="ECO:0000256" key="2">
    <source>
        <dbReference type="SAM" id="SignalP"/>
    </source>
</evidence>
<gene>
    <name evidence="4" type="ORF">PHMEG_0006621</name>
</gene>
<organism evidence="4 5">
    <name type="scientific">Phytophthora megakarya</name>
    <dbReference type="NCBI Taxonomy" id="4795"/>
    <lineage>
        <taxon>Eukaryota</taxon>
        <taxon>Sar</taxon>
        <taxon>Stramenopiles</taxon>
        <taxon>Oomycota</taxon>
        <taxon>Peronosporomycetes</taxon>
        <taxon>Peronosporales</taxon>
        <taxon>Peronosporaceae</taxon>
        <taxon>Phytophthora</taxon>
    </lineage>
</organism>
<proteinExistence type="predicted"/>
<comment type="caution">
    <text evidence="4">The sequence shown here is derived from an EMBL/GenBank/DDBJ whole genome shotgun (WGS) entry which is preliminary data.</text>
</comment>
<evidence type="ECO:0000256" key="1">
    <source>
        <dbReference type="SAM" id="MobiDB-lite"/>
    </source>
</evidence>
<dbReference type="Pfam" id="PF24784">
    <property type="entry name" value="Temptin_C"/>
    <property type="match status" value="1"/>
</dbReference>
<dbReference type="EMBL" id="NBNE01000477">
    <property type="protein sequence ID" value="OWZ19180.1"/>
    <property type="molecule type" value="Genomic_DNA"/>
</dbReference>
<dbReference type="Proteomes" id="UP000198211">
    <property type="component" value="Unassembled WGS sequence"/>
</dbReference>
<feature type="signal peptide" evidence="2">
    <location>
        <begin position="1"/>
        <end position="23"/>
    </location>
</feature>
<dbReference type="AlphaFoldDB" id="A0A225WQK2"/>
<name>A0A225WQK2_9STRA</name>
<dbReference type="InterPro" id="IPR055313">
    <property type="entry name" value="Temptin-like"/>
</dbReference>